<feature type="domain" description="Polymerase/histidinol phosphatase N-terminal" evidence="1">
    <location>
        <begin position="5"/>
        <end position="79"/>
    </location>
</feature>
<sequence length="242" mass="27037">MEIVADLHVHTIASGHGYSTVLENVQVAKRKGLLVLGIADHTPSMPGGPSPLYFEARGHFPREVLGVRLYFGAEVDIVDEEGHLDLPERILRRLDFVIVSLHPQVFQGGSREVNTRALLRALEHPLVDIVAHPGNPRYPLDYAEVVTRAVQLDKVIEINNSSFSVSRRGSEENCRLIAQEVKSRGGWVVVSSDAHFCEEVGEFGEALRLLEDVGFPTERIVNASLENLEDFFKRVAQRRRSL</sequence>
<evidence type="ECO:0000259" key="1">
    <source>
        <dbReference type="SMART" id="SM00481"/>
    </source>
</evidence>
<dbReference type="PANTHER" id="PTHR36928:SF1">
    <property type="entry name" value="PHOSPHATASE YCDX-RELATED"/>
    <property type="match status" value="1"/>
</dbReference>
<name>A0A7V3YF09_9BACT</name>
<dbReference type="PANTHER" id="PTHR36928">
    <property type="entry name" value="PHOSPHATASE YCDX-RELATED"/>
    <property type="match status" value="1"/>
</dbReference>
<gene>
    <name evidence="2" type="ORF">ENV30_01150</name>
</gene>
<evidence type="ECO:0000313" key="2">
    <source>
        <dbReference type="EMBL" id="HGI29912.1"/>
    </source>
</evidence>
<dbReference type="CDD" id="cd07437">
    <property type="entry name" value="PHP_HisPPase_Ycdx_like"/>
    <property type="match status" value="1"/>
</dbReference>
<comment type="caution">
    <text evidence="2">The sequence shown here is derived from an EMBL/GenBank/DDBJ whole genome shotgun (WGS) entry which is preliminary data.</text>
</comment>
<proteinExistence type="predicted"/>
<dbReference type="Gene3D" id="3.20.20.140">
    <property type="entry name" value="Metal-dependent hydrolases"/>
    <property type="match status" value="1"/>
</dbReference>
<dbReference type="InterPro" id="IPR016195">
    <property type="entry name" value="Pol/histidinol_Pase-like"/>
</dbReference>
<dbReference type="GO" id="GO:0042578">
    <property type="term" value="F:phosphoric ester hydrolase activity"/>
    <property type="evidence" value="ECO:0007669"/>
    <property type="project" value="TreeGrafter"/>
</dbReference>
<dbReference type="GO" id="GO:0005829">
    <property type="term" value="C:cytosol"/>
    <property type="evidence" value="ECO:0007669"/>
    <property type="project" value="TreeGrafter"/>
</dbReference>
<dbReference type="Pfam" id="PF02811">
    <property type="entry name" value="PHP"/>
    <property type="match status" value="1"/>
</dbReference>
<dbReference type="InterPro" id="IPR004013">
    <property type="entry name" value="PHP_dom"/>
</dbReference>
<dbReference type="SMART" id="SM00481">
    <property type="entry name" value="POLIIIAc"/>
    <property type="match status" value="1"/>
</dbReference>
<dbReference type="SUPFAM" id="SSF89550">
    <property type="entry name" value="PHP domain-like"/>
    <property type="match status" value="1"/>
</dbReference>
<accession>A0A7V3YF09</accession>
<dbReference type="GO" id="GO:0008270">
    <property type="term" value="F:zinc ion binding"/>
    <property type="evidence" value="ECO:0007669"/>
    <property type="project" value="TreeGrafter"/>
</dbReference>
<dbReference type="AlphaFoldDB" id="A0A7V3YF09"/>
<dbReference type="NCBIfam" id="NF006702">
    <property type="entry name" value="PRK09248.1"/>
    <property type="match status" value="1"/>
</dbReference>
<dbReference type="EMBL" id="DTFV01000023">
    <property type="protein sequence ID" value="HGI29912.1"/>
    <property type="molecule type" value="Genomic_DNA"/>
</dbReference>
<dbReference type="InterPro" id="IPR003141">
    <property type="entry name" value="Pol/His_phosphatase_N"/>
</dbReference>
<organism evidence="2">
    <name type="scientific">Candidatus Caldatribacterium californiense</name>
    <dbReference type="NCBI Taxonomy" id="1454726"/>
    <lineage>
        <taxon>Bacteria</taxon>
        <taxon>Pseudomonadati</taxon>
        <taxon>Atribacterota</taxon>
        <taxon>Atribacteria</taxon>
        <taxon>Atribacterales</taxon>
        <taxon>Candidatus Caldatribacteriaceae</taxon>
        <taxon>Candidatus Caldatribacterium</taxon>
    </lineage>
</organism>
<reference evidence="2" key="1">
    <citation type="journal article" date="2020" name="mSystems">
        <title>Genome- and Community-Level Interaction Insights into Carbon Utilization and Element Cycling Functions of Hydrothermarchaeota in Hydrothermal Sediment.</title>
        <authorList>
            <person name="Zhou Z."/>
            <person name="Liu Y."/>
            <person name="Xu W."/>
            <person name="Pan J."/>
            <person name="Luo Z.H."/>
            <person name="Li M."/>
        </authorList>
    </citation>
    <scope>NUCLEOTIDE SEQUENCE [LARGE SCALE GENOMIC DNA]</scope>
    <source>
        <strain evidence="2">SpSt-747</strain>
    </source>
</reference>
<protein>
    <submittedName>
        <fullName evidence="2">Phosphatase</fullName>
    </submittedName>
</protein>
<dbReference type="InterPro" id="IPR050243">
    <property type="entry name" value="PHP_phosphatase"/>
</dbReference>